<name>K0MI91_BORPB</name>
<dbReference type="EMBL" id="HE965803">
    <property type="protein sequence ID" value="CCJ49570.1"/>
    <property type="molecule type" value="Genomic_DNA"/>
</dbReference>
<organism evidence="1 2">
    <name type="scientific">Bordetella parapertussis (strain Bpp5)</name>
    <dbReference type="NCBI Taxonomy" id="1208660"/>
    <lineage>
        <taxon>Bacteria</taxon>
        <taxon>Pseudomonadati</taxon>
        <taxon>Pseudomonadota</taxon>
        <taxon>Betaproteobacteria</taxon>
        <taxon>Burkholderiales</taxon>
        <taxon>Alcaligenaceae</taxon>
        <taxon>Bordetella</taxon>
    </lineage>
</organism>
<reference evidence="1 2" key="1">
    <citation type="journal article" date="2012" name="BMC Genomics">
        <title>Comparative genomics of the classical Bordetella subspecies: the evolution and exchange of virulence-associated diversity amongst closely related pathogens.</title>
        <authorList>
            <person name="Park J."/>
            <person name="Zhang Y."/>
            <person name="Buboltz A.M."/>
            <person name="Zhang X."/>
            <person name="Schuster S.C."/>
            <person name="Ahuja U."/>
            <person name="Liu M."/>
            <person name="Miller J.F."/>
            <person name="Sebaihia M."/>
            <person name="Bentley S.D."/>
            <person name="Parkhill J."/>
            <person name="Harvill E.T."/>
        </authorList>
    </citation>
    <scope>NUCLEOTIDE SEQUENCE [LARGE SCALE GENOMIC DNA]</scope>
    <source>
        <strain evidence="1 2">Bpp5</strain>
    </source>
</reference>
<dbReference type="KEGG" id="bpar:BN117_2237"/>
<evidence type="ECO:0000313" key="2">
    <source>
        <dbReference type="Proteomes" id="UP000008035"/>
    </source>
</evidence>
<accession>K0MI91</accession>
<evidence type="ECO:0000313" key="1">
    <source>
        <dbReference type="EMBL" id="CCJ49570.1"/>
    </source>
</evidence>
<gene>
    <name evidence="1" type="ordered locus">BN117_2237</name>
</gene>
<dbReference type="AlphaFoldDB" id="K0MI91"/>
<dbReference type="RefSeq" id="WP_015039758.1">
    <property type="nucleotide sequence ID" value="NC_018828.1"/>
</dbReference>
<sequence>MQHNLMNAPAPRHASTAEKQLVARYLARRPGLRQAMKKAPPCPLSWWGLLRSAEVNAGIFHRPPLRVA</sequence>
<dbReference type="HOGENOM" id="CLU_2785667_0_0_4"/>
<proteinExistence type="predicted"/>
<protein>
    <submittedName>
        <fullName evidence="1">Uncharacterized protein</fullName>
    </submittedName>
</protein>
<dbReference type="Proteomes" id="UP000008035">
    <property type="component" value="Chromosome"/>
</dbReference>